<dbReference type="GO" id="GO:0003723">
    <property type="term" value="F:RNA binding"/>
    <property type="evidence" value="ECO:0007669"/>
    <property type="project" value="UniProtKB-KW"/>
</dbReference>
<evidence type="ECO:0000256" key="2">
    <source>
        <dbReference type="ARBA" id="ARBA00023235"/>
    </source>
</evidence>
<dbReference type="InterPro" id="IPR006145">
    <property type="entry name" value="PsdUridine_synth_RsuA/RluA"/>
</dbReference>
<keyword evidence="7" id="KW-1185">Reference proteome</keyword>
<dbReference type="InterPro" id="IPR050188">
    <property type="entry name" value="RluA_PseudoU_synthase"/>
</dbReference>
<dbReference type="InterPro" id="IPR020103">
    <property type="entry name" value="PsdUridine_synth_cat_dom_sf"/>
</dbReference>
<dbReference type="Proteomes" id="UP000766595">
    <property type="component" value="Unassembled WGS sequence"/>
</dbReference>
<dbReference type="Gene3D" id="3.30.2350.10">
    <property type="entry name" value="Pseudouridine synthase"/>
    <property type="match status" value="1"/>
</dbReference>
<dbReference type="GO" id="GO:0140098">
    <property type="term" value="F:catalytic activity, acting on RNA"/>
    <property type="evidence" value="ECO:0007669"/>
    <property type="project" value="UniProtKB-ARBA"/>
</dbReference>
<dbReference type="EMBL" id="JAHHZF010000001">
    <property type="protein sequence ID" value="MBT9288075.1"/>
    <property type="molecule type" value="Genomic_DNA"/>
</dbReference>
<comment type="similarity">
    <text evidence="1">Belongs to the pseudouridine synthase RluA family.</text>
</comment>
<gene>
    <name evidence="6" type="ORF">KL771_01345</name>
</gene>
<dbReference type="SUPFAM" id="SSF55120">
    <property type="entry name" value="Pseudouridine synthase"/>
    <property type="match status" value="1"/>
</dbReference>
<keyword evidence="3" id="KW-0694">RNA-binding</keyword>
<evidence type="ECO:0000313" key="7">
    <source>
        <dbReference type="Proteomes" id="UP000766595"/>
    </source>
</evidence>
<feature type="domain" description="Pseudouridine synthase RsuA/RluA-like" evidence="5">
    <location>
        <begin position="103"/>
        <end position="256"/>
    </location>
</feature>
<dbReference type="AlphaFoldDB" id="A0A947CZC4"/>
<evidence type="ECO:0000259" key="5">
    <source>
        <dbReference type="Pfam" id="PF00849"/>
    </source>
</evidence>
<keyword evidence="2" id="KW-0413">Isomerase</keyword>
<dbReference type="CDD" id="cd02869">
    <property type="entry name" value="PseudoU_synth_RluA_like"/>
    <property type="match status" value="1"/>
</dbReference>
<dbReference type="PANTHER" id="PTHR21600:SF87">
    <property type="entry name" value="RNA PSEUDOURIDYLATE SYNTHASE DOMAIN-CONTAINING PROTEIN 1"/>
    <property type="match status" value="1"/>
</dbReference>
<dbReference type="PANTHER" id="PTHR21600">
    <property type="entry name" value="MITOCHONDRIAL RNA PSEUDOURIDINE SYNTHASE"/>
    <property type="match status" value="1"/>
</dbReference>
<accession>A0A947CZC4</accession>
<evidence type="ECO:0000256" key="4">
    <source>
        <dbReference type="SAM" id="MobiDB-lite"/>
    </source>
</evidence>
<proteinExistence type="inferred from homology"/>
<dbReference type="GO" id="GO:0009982">
    <property type="term" value="F:pseudouridine synthase activity"/>
    <property type="evidence" value="ECO:0007669"/>
    <property type="project" value="InterPro"/>
</dbReference>
<dbReference type="InterPro" id="IPR036986">
    <property type="entry name" value="S4_RNA-bd_sf"/>
</dbReference>
<sequence length="317" mass="33628">MHISEKGMRLDRFMRIHYPAIAPGRLAALLKHGGLTVAGRRAKPTDRLAAGDLVVLNTPPEPPPPVRSGARAGSGAGGAPAPVPLSAAERAFLAAMTVFEDDDLIVFDKPAGLAVHSGSGTRVDLDRLLVRMVGPDGDRPVLVHRLDKDTSGLLVAVKRRPLAGVMGKAFATRRVDKEYRAVVAGVPQPEGLIDIAIRKVETSHGGRMAAAAADDPDAQTARTGFRRLAVSPDGAAALLALFPETGRTHQLRVHCALTDHPILGDPIYGDPQAAERLLLHANRLSFRHPRTQAPLSLEAPIPDAFFRAMDRAPGNAG</sequence>
<dbReference type="PROSITE" id="PS50889">
    <property type="entry name" value="S4"/>
    <property type="match status" value="1"/>
</dbReference>
<evidence type="ECO:0000256" key="3">
    <source>
        <dbReference type="PROSITE-ProRule" id="PRU00182"/>
    </source>
</evidence>
<organism evidence="6 7">
    <name type="scientific">Prosthecodimorpha staleyi</name>
    <dbReference type="NCBI Taxonomy" id="2840188"/>
    <lineage>
        <taxon>Bacteria</taxon>
        <taxon>Pseudomonadati</taxon>
        <taxon>Pseudomonadota</taxon>
        <taxon>Alphaproteobacteria</taxon>
        <taxon>Hyphomicrobiales</taxon>
        <taxon>Ancalomicrobiaceae</taxon>
        <taxon>Prosthecodimorpha</taxon>
    </lineage>
</organism>
<name>A0A947CZC4_9HYPH</name>
<dbReference type="Gene3D" id="3.10.290.10">
    <property type="entry name" value="RNA-binding S4 domain"/>
    <property type="match status" value="1"/>
</dbReference>
<dbReference type="PROSITE" id="PS01129">
    <property type="entry name" value="PSI_RLU"/>
    <property type="match status" value="1"/>
</dbReference>
<protein>
    <submittedName>
        <fullName evidence="6">RluA family pseudouridine synthase</fullName>
    </submittedName>
</protein>
<dbReference type="InterPro" id="IPR006224">
    <property type="entry name" value="PsdUridine_synth_RluA-like_CS"/>
</dbReference>
<feature type="region of interest" description="Disordered" evidence="4">
    <location>
        <begin position="49"/>
        <end position="81"/>
    </location>
</feature>
<dbReference type="GO" id="GO:0000455">
    <property type="term" value="P:enzyme-directed rRNA pseudouridine synthesis"/>
    <property type="evidence" value="ECO:0007669"/>
    <property type="project" value="TreeGrafter"/>
</dbReference>
<reference evidence="6 7" key="1">
    <citation type="submission" date="2021-06" db="EMBL/GenBank/DDBJ databases">
        <authorList>
            <person name="Grouzdev D.S."/>
            <person name="Koziaeva V."/>
        </authorList>
    </citation>
    <scope>NUCLEOTIDE SEQUENCE [LARGE SCALE GENOMIC DNA]</scope>
    <source>
        <strain evidence="6 7">22</strain>
    </source>
</reference>
<comment type="caution">
    <text evidence="6">The sequence shown here is derived from an EMBL/GenBank/DDBJ whole genome shotgun (WGS) entry which is preliminary data.</text>
</comment>
<evidence type="ECO:0000313" key="6">
    <source>
        <dbReference type="EMBL" id="MBT9288075.1"/>
    </source>
</evidence>
<dbReference type="RefSeq" id="WP_261966764.1">
    <property type="nucleotide sequence ID" value="NZ_JAHHZF010000001.1"/>
</dbReference>
<evidence type="ECO:0000256" key="1">
    <source>
        <dbReference type="ARBA" id="ARBA00010876"/>
    </source>
</evidence>
<dbReference type="Pfam" id="PF00849">
    <property type="entry name" value="PseudoU_synth_2"/>
    <property type="match status" value="1"/>
</dbReference>